<sequence>MTVTSIDFAAITGPRVGGDPIPFNSGIYEDPTALEWFLGEVPKVERGAARYALFAKYLKKKVTNEHEEEQMALAYLLYLFGASLFLKRGSTVHLSYLPALRDLRTASRFDWGGAALGTAYLFRVILRGPSRARPATGGFGSAALGIRVLKMYPPECKHPDLSTLPRVLIWSKEYMRTKEGRGSLNAYRLYLDELRALQIVWDPWRTSGPEPEYLARSRAVTASRVFLVSAFGWQWYLGDRVTRQSLGYLEFQVLGPLPPRASHTSDYTLAELERFTRPDTELTRHLRPGMDYAAYQRDHLARPLGVRARREVQEQACAAGAERRATAEVQRREERCVRRSLRRRVSRPVVGRPPELLWKLDVMDSQGNPAEL</sequence>
<reference evidence="1" key="1">
    <citation type="submission" date="2022-02" db="EMBL/GenBank/DDBJ databases">
        <title>Plant Genome Project.</title>
        <authorList>
            <person name="Zhang R.-G."/>
        </authorList>
    </citation>
    <scope>NUCLEOTIDE SEQUENCE</scope>
    <source>
        <strain evidence="1">AT1</strain>
    </source>
</reference>
<dbReference type="Proteomes" id="UP001062846">
    <property type="component" value="Chromosome 1"/>
</dbReference>
<dbReference type="EMBL" id="CM046388">
    <property type="protein sequence ID" value="KAI8572179.1"/>
    <property type="molecule type" value="Genomic_DNA"/>
</dbReference>
<gene>
    <name evidence="1" type="ORF">RHMOL_Rhmol01G0178200</name>
</gene>
<accession>A0ACC0Q406</accession>
<keyword evidence="2" id="KW-1185">Reference proteome</keyword>
<evidence type="ECO:0000313" key="2">
    <source>
        <dbReference type="Proteomes" id="UP001062846"/>
    </source>
</evidence>
<organism evidence="1 2">
    <name type="scientific">Rhododendron molle</name>
    <name type="common">Chinese azalea</name>
    <name type="synonym">Azalea mollis</name>
    <dbReference type="NCBI Taxonomy" id="49168"/>
    <lineage>
        <taxon>Eukaryota</taxon>
        <taxon>Viridiplantae</taxon>
        <taxon>Streptophyta</taxon>
        <taxon>Embryophyta</taxon>
        <taxon>Tracheophyta</taxon>
        <taxon>Spermatophyta</taxon>
        <taxon>Magnoliopsida</taxon>
        <taxon>eudicotyledons</taxon>
        <taxon>Gunneridae</taxon>
        <taxon>Pentapetalae</taxon>
        <taxon>asterids</taxon>
        <taxon>Ericales</taxon>
        <taxon>Ericaceae</taxon>
        <taxon>Ericoideae</taxon>
        <taxon>Rhodoreae</taxon>
        <taxon>Rhododendron</taxon>
    </lineage>
</organism>
<protein>
    <submittedName>
        <fullName evidence="1">Uncharacterized protein</fullName>
    </submittedName>
</protein>
<proteinExistence type="predicted"/>
<comment type="caution">
    <text evidence="1">The sequence shown here is derived from an EMBL/GenBank/DDBJ whole genome shotgun (WGS) entry which is preliminary data.</text>
</comment>
<name>A0ACC0Q406_RHOML</name>
<evidence type="ECO:0000313" key="1">
    <source>
        <dbReference type="EMBL" id="KAI8572179.1"/>
    </source>
</evidence>